<reference evidence="4" key="1">
    <citation type="submission" date="2016-06" db="UniProtKB">
        <authorList>
            <consortium name="WormBaseParasite"/>
        </authorList>
    </citation>
    <scope>IDENTIFICATION</scope>
</reference>
<dbReference type="EMBL" id="UYSU01033727">
    <property type="protein sequence ID" value="VDL92915.1"/>
    <property type="molecule type" value="Genomic_DNA"/>
</dbReference>
<proteinExistence type="predicted"/>
<dbReference type="OrthoDB" id="6287405at2759"/>
<dbReference type="WBParaSite" id="SSLN_0000673601-mRNA-1">
    <property type="protein sequence ID" value="SSLN_0000673601-mRNA-1"/>
    <property type="gene ID" value="SSLN_0000673601"/>
</dbReference>
<evidence type="ECO:0000256" key="1">
    <source>
        <dbReference type="SAM" id="MobiDB-lite"/>
    </source>
</evidence>
<accession>A0A183SQN2</accession>
<dbReference type="Proteomes" id="UP000275846">
    <property type="component" value="Unassembled WGS sequence"/>
</dbReference>
<name>A0A183SQN2_SCHSO</name>
<evidence type="ECO:0000313" key="4">
    <source>
        <dbReference type="WBParaSite" id="SSLN_0000673601-mRNA-1"/>
    </source>
</evidence>
<feature type="region of interest" description="Disordered" evidence="1">
    <location>
        <begin position="36"/>
        <end position="88"/>
    </location>
</feature>
<evidence type="ECO:0000313" key="3">
    <source>
        <dbReference type="Proteomes" id="UP000275846"/>
    </source>
</evidence>
<gene>
    <name evidence="2" type="ORF">SSLN_LOCUS6530</name>
</gene>
<organism evidence="4">
    <name type="scientific">Schistocephalus solidus</name>
    <name type="common">Tapeworm</name>
    <dbReference type="NCBI Taxonomy" id="70667"/>
    <lineage>
        <taxon>Eukaryota</taxon>
        <taxon>Metazoa</taxon>
        <taxon>Spiralia</taxon>
        <taxon>Lophotrochozoa</taxon>
        <taxon>Platyhelminthes</taxon>
        <taxon>Cestoda</taxon>
        <taxon>Eucestoda</taxon>
        <taxon>Diphyllobothriidea</taxon>
        <taxon>Diphyllobothriidae</taxon>
        <taxon>Schistocephalus</taxon>
    </lineage>
</organism>
<protein>
    <submittedName>
        <fullName evidence="4">Protein kinase domain-containing protein</fullName>
    </submittedName>
</protein>
<feature type="compositionally biased region" description="Polar residues" evidence="1">
    <location>
        <begin position="514"/>
        <end position="527"/>
    </location>
</feature>
<sequence>MRGQEECVLETGYLYCPVCGRPWSLEASSSVINREPAETPRIPLESTGQLTSASSTRKTPEAAETAMPHATLGPQEEQRDGGTCQPLATSSHCSTAAAAAAVAVCTAASSASSSPAPTSASSTASYLRSALTTTMTTVITPPPMTTPMAAAPVVAAPVSTPATHASPTNIPLLCQKNGWAAWVSAFSEEVVPEIQAYTPDEVLALKGNGDGGVLIDPQSSVGFLRLGCIWTLRKYPVVVGSVRPSELSTDRLLDDCVRPAFAHVVLLHLLPPMAGRRNNCFLPGTASLSPKRRLLKHLKELIFCGYSRKADVALGIASPYWRVRQSALRQVGKITICRLLMSRQQPPSPPAGLPEEDYQCHSPVSTLGPESLRMAFRLIQHLLSDPADEVFLAALCAFREILGYLICLDSETQAALQRAISPVLRRLLIFVGGYLLPGNLPINCHILQPSNVVTSVAGVAAAESSMTQSAQDNLSAQESAAPAPPADARRRANLALATLVEFAKGQEGEMSIGRDTSNVNMNQNLNPLHSPDPNSDFDPNLNPKRSPYSHPYLKPKFPELGAKPHALRTVPVPVS</sequence>
<reference evidence="2 3" key="2">
    <citation type="submission" date="2018-11" db="EMBL/GenBank/DDBJ databases">
        <authorList>
            <consortium name="Pathogen Informatics"/>
        </authorList>
    </citation>
    <scope>NUCLEOTIDE SEQUENCE [LARGE SCALE GENOMIC DNA]</scope>
    <source>
        <strain evidence="2 3">NST_G2</strain>
    </source>
</reference>
<feature type="compositionally biased region" description="Polar residues" evidence="1">
    <location>
        <begin position="468"/>
        <end position="478"/>
    </location>
</feature>
<evidence type="ECO:0000313" key="2">
    <source>
        <dbReference type="EMBL" id="VDL92915.1"/>
    </source>
</evidence>
<feature type="region of interest" description="Disordered" evidence="1">
    <location>
        <begin position="508"/>
        <end position="575"/>
    </location>
</feature>
<dbReference type="STRING" id="70667.A0A183SQN2"/>
<feature type="compositionally biased region" description="Polar residues" evidence="1">
    <location>
        <begin position="46"/>
        <end position="57"/>
    </location>
</feature>
<keyword evidence="3" id="KW-1185">Reference proteome</keyword>
<dbReference type="AlphaFoldDB" id="A0A183SQN2"/>
<feature type="region of interest" description="Disordered" evidence="1">
    <location>
        <begin position="468"/>
        <end position="487"/>
    </location>
</feature>